<evidence type="ECO:0000256" key="1">
    <source>
        <dbReference type="ARBA" id="ARBA00009346"/>
    </source>
</evidence>
<organism evidence="3 4">
    <name type="scientific">Vibrio gazogenes</name>
    <dbReference type="NCBI Taxonomy" id="687"/>
    <lineage>
        <taxon>Bacteria</taxon>
        <taxon>Pseudomonadati</taxon>
        <taxon>Pseudomonadota</taxon>
        <taxon>Gammaproteobacteria</taxon>
        <taxon>Vibrionales</taxon>
        <taxon>Vibrionaceae</taxon>
        <taxon>Vibrio</taxon>
    </lineage>
</organism>
<name>A0A1Z2SHV3_VIBGA</name>
<comment type="similarity">
    <text evidence="1">Belongs to the colicins ColE2/ColE8/ColE9 and pyocins S1/S2 family.</text>
</comment>
<dbReference type="KEGG" id="vga:BSQ33_14445"/>
<dbReference type="RefSeq" id="WP_232471931.1">
    <property type="nucleotide sequence ID" value="NZ_CP018835.1"/>
</dbReference>
<evidence type="ECO:0000313" key="3">
    <source>
        <dbReference type="EMBL" id="ASA56770.1"/>
    </source>
</evidence>
<dbReference type="AlphaFoldDB" id="A0A1Z2SHV3"/>
<gene>
    <name evidence="3" type="ORF">BSQ33_14445</name>
</gene>
<evidence type="ECO:0000313" key="4">
    <source>
        <dbReference type="Proteomes" id="UP000196708"/>
    </source>
</evidence>
<reference evidence="3 4" key="1">
    <citation type="submission" date="2016-12" db="EMBL/GenBank/DDBJ databases">
        <authorList>
            <person name="Song W.-J."/>
            <person name="Kurnit D.M."/>
        </authorList>
    </citation>
    <scope>NUCLEOTIDE SEQUENCE [LARGE SCALE GENOMIC DNA]</scope>
    <source>
        <strain evidence="3 4">ATCC 43942</strain>
    </source>
</reference>
<dbReference type="CDD" id="cd16363">
    <property type="entry name" value="Col_Im_like"/>
    <property type="match status" value="1"/>
</dbReference>
<dbReference type="GO" id="GO:0030153">
    <property type="term" value="P:bacteriocin immunity"/>
    <property type="evidence" value="ECO:0007669"/>
    <property type="project" value="UniProtKB-KW"/>
</dbReference>
<dbReference type="SUPFAM" id="SSF47345">
    <property type="entry name" value="Colicin E immunity proteins"/>
    <property type="match status" value="1"/>
</dbReference>
<keyword evidence="2" id="KW-0079">Bacteriocin immunity</keyword>
<dbReference type="Proteomes" id="UP000196708">
    <property type="component" value="Chromosome 1"/>
</dbReference>
<dbReference type="Gene3D" id="1.10.1200.20">
    <property type="entry name" value="Colicin E immunity protein"/>
    <property type="match status" value="1"/>
</dbReference>
<dbReference type="GO" id="GO:0015643">
    <property type="term" value="F:toxic substance binding"/>
    <property type="evidence" value="ECO:0007669"/>
    <property type="project" value="InterPro"/>
</dbReference>
<dbReference type="Pfam" id="PF01320">
    <property type="entry name" value="Colicin_Pyocin"/>
    <property type="match status" value="1"/>
</dbReference>
<dbReference type="EMBL" id="CP018835">
    <property type="protein sequence ID" value="ASA56770.1"/>
    <property type="molecule type" value="Genomic_DNA"/>
</dbReference>
<dbReference type="InterPro" id="IPR000290">
    <property type="entry name" value="Colicin_pyocin"/>
</dbReference>
<evidence type="ECO:0000256" key="2">
    <source>
        <dbReference type="ARBA" id="ARBA00023025"/>
    </source>
</evidence>
<dbReference type="InterPro" id="IPR035900">
    <property type="entry name" value="Colicin_E_sf"/>
</dbReference>
<proteinExistence type="inferred from homology"/>
<protein>
    <submittedName>
        <fullName evidence="3">Bacteriocin immunity protein</fullName>
    </submittedName>
</protein>
<sequence>MLNLKSKLTDYTEGEFFRFLQEFYEDTDTNALPDDEFDDYISTLAKHFTEVVNHPKGNALIFHPSTCGINDSPEAVIQELKRWYAEQGLPCFKG</sequence>
<accession>A0A1Z2SHV3</accession>
<dbReference type="PRINTS" id="PR01299">
    <property type="entry name" value="PYOCIN"/>
</dbReference>